<reference evidence="2 3" key="1">
    <citation type="journal article" date="2013" name="ISME J.">
        <title>Metabolic model for the filamentous 'Candidatus Microthrix parvicella' based on genomic and metagenomic analyses.</title>
        <authorList>
            <person name="Jon McIlroy S."/>
            <person name="Kristiansen R."/>
            <person name="Albertsen M."/>
            <person name="Michael Karst S."/>
            <person name="Rossetti S."/>
            <person name="Lund Nielsen J."/>
            <person name="Tandoi V."/>
            <person name="James Seviour R."/>
            <person name="Nielsen P.H."/>
        </authorList>
    </citation>
    <scope>NUCLEOTIDE SEQUENCE [LARGE SCALE GENOMIC DNA]</scope>
    <source>
        <strain evidence="2 3">RN1</strain>
    </source>
</reference>
<sequence length="231" mass="23778">MGRRVFITGVGRGLGRAIAAGLMAQGDDVWGSTRSGECDLGPAGSVALDLRDEASIAAGIADLAGRVASIDLLINCAGADARAFGQPKGDSGPFDFDAATFNALLNVNVTGPMVVTREAMPLLRAGADPMIVNVSSQLGSMQVAARKGRDSAYCVSKAALNMLSVKTAAALRGEGIGVVMLHPGWVQTDMGGPAAPMSIDESVDAIIETLGSLTIADSGRFVRWDGHDHPW</sequence>
<dbReference type="InterPro" id="IPR052184">
    <property type="entry name" value="SDR_enzymes"/>
</dbReference>
<evidence type="ECO:0000256" key="1">
    <source>
        <dbReference type="ARBA" id="ARBA00006484"/>
    </source>
</evidence>
<dbReference type="PANTHER" id="PTHR45458">
    <property type="entry name" value="SHORT-CHAIN DEHYDROGENASE/REDUCTASE SDR"/>
    <property type="match status" value="1"/>
</dbReference>
<dbReference type="InterPro" id="IPR036291">
    <property type="entry name" value="NAD(P)-bd_dom_sf"/>
</dbReference>
<dbReference type="EMBL" id="CANL01000087">
    <property type="protein sequence ID" value="CCM65947.1"/>
    <property type="molecule type" value="Genomic_DNA"/>
</dbReference>
<dbReference type="GO" id="GO:0016616">
    <property type="term" value="F:oxidoreductase activity, acting on the CH-OH group of donors, NAD or NADP as acceptor"/>
    <property type="evidence" value="ECO:0007669"/>
    <property type="project" value="TreeGrafter"/>
</dbReference>
<gene>
    <name evidence="2" type="ORF">BN381_90018</name>
</gene>
<protein>
    <submittedName>
        <fullName evidence="2">Putative short-chain dehydrogenase/reductase family protein</fullName>
    </submittedName>
</protein>
<dbReference type="Proteomes" id="UP000018291">
    <property type="component" value="Unassembled WGS sequence"/>
</dbReference>
<dbReference type="PROSITE" id="PS00061">
    <property type="entry name" value="ADH_SHORT"/>
    <property type="match status" value="1"/>
</dbReference>
<dbReference type="PANTHER" id="PTHR45458:SF1">
    <property type="entry name" value="SHORT CHAIN DEHYDROGENASE"/>
    <property type="match status" value="1"/>
</dbReference>
<organism evidence="2 3">
    <name type="scientific">Candidatus Neomicrothrix parvicella RN1</name>
    <dbReference type="NCBI Taxonomy" id="1229780"/>
    <lineage>
        <taxon>Bacteria</taxon>
        <taxon>Bacillati</taxon>
        <taxon>Actinomycetota</taxon>
        <taxon>Acidimicrobiia</taxon>
        <taxon>Acidimicrobiales</taxon>
        <taxon>Microthrixaceae</taxon>
        <taxon>Candidatus Neomicrothrix</taxon>
    </lineage>
</organism>
<keyword evidence="3" id="KW-1185">Reference proteome</keyword>
<dbReference type="PRINTS" id="PR00081">
    <property type="entry name" value="GDHRDH"/>
</dbReference>
<accession>R4Z7R1</accession>
<dbReference type="Gene3D" id="3.40.50.720">
    <property type="entry name" value="NAD(P)-binding Rossmann-like Domain"/>
    <property type="match status" value="1"/>
</dbReference>
<dbReference type="SUPFAM" id="SSF51735">
    <property type="entry name" value="NAD(P)-binding Rossmann-fold domains"/>
    <property type="match status" value="1"/>
</dbReference>
<dbReference type="RefSeq" id="WP_012231382.1">
    <property type="nucleotide sequence ID" value="NZ_HG422565.1"/>
</dbReference>
<dbReference type="OrthoDB" id="9781117at2"/>
<dbReference type="STRING" id="1229780.BN381_90018"/>
<name>R4Z7R1_9ACTN</name>
<comment type="similarity">
    <text evidence="1">Belongs to the short-chain dehydrogenases/reductases (SDR) family.</text>
</comment>
<evidence type="ECO:0000313" key="2">
    <source>
        <dbReference type="EMBL" id="CCM65947.1"/>
    </source>
</evidence>
<dbReference type="HOGENOM" id="CLU_010194_9_1_11"/>
<comment type="caution">
    <text evidence="2">The sequence shown here is derived from an EMBL/GenBank/DDBJ whole genome shotgun (WGS) entry which is preliminary data.</text>
</comment>
<dbReference type="Pfam" id="PF00106">
    <property type="entry name" value="adh_short"/>
    <property type="match status" value="1"/>
</dbReference>
<proteinExistence type="inferred from homology"/>
<dbReference type="AlphaFoldDB" id="R4Z7R1"/>
<evidence type="ECO:0000313" key="3">
    <source>
        <dbReference type="Proteomes" id="UP000018291"/>
    </source>
</evidence>
<dbReference type="eggNOG" id="COG1028">
    <property type="taxonomic scope" value="Bacteria"/>
</dbReference>
<dbReference type="InterPro" id="IPR020904">
    <property type="entry name" value="Sc_DH/Rdtase_CS"/>
</dbReference>
<dbReference type="InterPro" id="IPR002347">
    <property type="entry name" value="SDR_fam"/>
</dbReference>